<feature type="site" description="Reversibly protonated during proton transport" evidence="13">
    <location>
        <position position="104"/>
    </location>
</feature>
<keyword evidence="11 13" id="KW-0066">ATP synthesis</keyword>
<feature type="transmembrane region" description="Helical" evidence="13">
    <location>
        <begin position="92"/>
        <end position="113"/>
    </location>
</feature>
<keyword evidence="8 13" id="KW-0406">Ion transport</keyword>
<dbReference type="PRINTS" id="PR00124">
    <property type="entry name" value="ATPASEC"/>
</dbReference>
<accession>A0A5K7XAD2</accession>
<name>A0A5K7XAD2_9BACT</name>
<keyword evidence="13" id="KW-1003">Cell membrane</keyword>
<dbReference type="Pfam" id="PF00137">
    <property type="entry name" value="ATP-synt_C"/>
    <property type="match status" value="1"/>
</dbReference>
<evidence type="ECO:0000256" key="14">
    <source>
        <dbReference type="SAM" id="SignalP"/>
    </source>
</evidence>
<proteinExistence type="inferred from homology"/>
<dbReference type="PROSITE" id="PS00605">
    <property type="entry name" value="ATPASE_C"/>
    <property type="match status" value="1"/>
</dbReference>
<evidence type="ECO:0000256" key="6">
    <source>
        <dbReference type="ARBA" id="ARBA00022781"/>
    </source>
</evidence>
<comment type="similarity">
    <text evidence="2 13">Belongs to the ATPase C chain family.</text>
</comment>
<dbReference type="GO" id="GO:0016787">
    <property type="term" value="F:hydrolase activity"/>
    <property type="evidence" value="ECO:0007669"/>
    <property type="project" value="UniProtKB-KW"/>
</dbReference>
<dbReference type="GO" id="GO:0008289">
    <property type="term" value="F:lipid binding"/>
    <property type="evidence" value="ECO:0007669"/>
    <property type="project" value="UniProtKB-KW"/>
</dbReference>
<dbReference type="InterPro" id="IPR002379">
    <property type="entry name" value="ATPase_proteolipid_c-like_dom"/>
</dbReference>
<evidence type="ECO:0000259" key="15">
    <source>
        <dbReference type="Pfam" id="PF00137"/>
    </source>
</evidence>
<reference evidence="17" key="1">
    <citation type="submission" date="2019-10" db="EMBL/GenBank/DDBJ databases">
        <title>Lacipirellula parvula gen. nov., sp. nov., representing a lineage of planctomycetes widespread in freshwater anoxic habitats, and description of the family Lacipirellulaceae.</title>
        <authorList>
            <person name="Dedysh S.N."/>
            <person name="Kulichevskaya I.S."/>
            <person name="Beletsky A.V."/>
            <person name="Rakitin A.L."/>
            <person name="Mardanov A.V."/>
            <person name="Ivanova A.A."/>
            <person name="Saltykova V.X."/>
            <person name="Rijpstra W.I.C."/>
            <person name="Sinninghe Damste J.S."/>
            <person name="Ravin N.V."/>
        </authorList>
    </citation>
    <scope>NUCLEOTIDE SEQUENCE [LARGE SCALE GENOMIC DNA]</scope>
    <source>
        <strain evidence="17">PX69</strain>
    </source>
</reference>
<evidence type="ECO:0000256" key="7">
    <source>
        <dbReference type="ARBA" id="ARBA00022989"/>
    </source>
</evidence>
<protein>
    <recommendedName>
        <fullName evidence="13">ATP synthase subunit c</fullName>
    </recommendedName>
    <alternativeName>
        <fullName evidence="13">ATP synthase F(0) sector subunit c</fullName>
    </alternativeName>
    <alternativeName>
        <fullName evidence="13">F-type ATPase subunit c</fullName>
        <shortName evidence="13">F-ATPase subunit c</shortName>
    </alternativeName>
    <alternativeName>
        <fullName evidence="13">Lipid-binding protein</fullName>
    </alternativeName>
</protein>
<evidence type="ECO:0000256" key="13">
    <source>
        <dbReference type="HAMAP-Rule" id="MF_01396"/>
    </source>
</evidence>
<dbReference type="NCBIfam" id="TIGR01260">
    <property type="entry name" value="ATP_synt_c"/>
    <property type="match status" value="1"/>
</dbReference>
<evidence type="ECO:0000256" key="5">
    <source>
        <dbReference type="ARBA" id="ARBA00022692"/>
    </source>
</evidence>
<dbReference type="GO" id="GO:0033177">
    <property type="term" value="C:proton-transporting two-sector ATPase complex, proton-transporting domain"/>
    <property type="evidence" value="ECO:0007669"/>
    <property type="project" value="InterPro"/>
</dbReference>
<dbReference type="EMBL" id="AP021861">
    <property type="protein sequence ID" value="BBO33670.1"/>
    <property type="molecule type" value="Genomic_DNA"/>
</dbReference>
<dbReference type="InterPro" id="IPR020537">
    <property type="entry name" value="ATP_synth_F0_csu_DDCD_BS"/>
</dbReference>
<dbReference type="GO" id="GO:0046933">
    <property type="term" value="F:proton-transporting ATP synthase activity, rotational mechanism"/>
    <property type="evidence" value="ECO:0007669"/>
    <property type="project" value="UniProtKB-UniRule"/>
</dbReference>
<dbReference type="InterPro" id="IPR035921">
    <property type="entry name" value="F/V-ATP_Csub_sf"/>
</dbReference>
<feature type="transmembrane region" description="Helical" evidence="13">
    <location>
        <begin position="48"/>
        <end position="71"/>
    </location>
</feature>
<dbReference type="InterPro" id="IPR000454">
    <property type="entry name" value="ATP_synth_F0_csu"/>
</dbReference>
<evidence type="ECO:0000256" key="3">
    <source>
        <dbReference type="ARBA" id="ARBA00022448"/>
    </source>
</evidence>
<comment type="function">
    <text evidence="12 13">F(1)F(0) ATP synthase produces ATP from ADP in the presence of a proton or sodium gradient. F-type ATPases consist of two structural domains, F(1) containing the extramembraneous catalytic core and F(0) containing the membrane proton channel, linked together by a central stalk and a peripheral stalk. During catalysis, ATP synthesis in the catalytic domain of F(1) is coupled via a rotary mechanism of the central stalk subunits to proton translocation.</text>
</comment>
<evidence type="ECO:0000256" key="12">
    <source>
        <dbReference type="ARBA" id="ARBA00025198"/>
    </source>
</evidence>
<evidence type="ECO:0000313" key="17">
    <source>
        <dbReference type="Proteomes" id="UP000326837"/>
    </source>
</evidence>
<evidence type="ECO:0000256" key="9">
    <source>
        <dbReference type="ARBA" id="ARBA00023121"/>
    </source>
</evidence>
<feature type="chain" id="PRO_5024948110" description="ATP synthase subunit c" evidence="14">
    <location>
        <begin position="25"/>
        <end position="121"/>
    </location>
</feature>
<comment type="subcellular location">
    <subcellularLocation>
        <location evidence="13">Cell membrane</location>
        <topology evidence="13">Multi-pass membrane protein</topology>
    </subcellularLocation>
    <subcellularLocation>
        <location evidence="1">Membrane</location>
        <topology evidence="1">Multi-pass membrane protein</topology>
    </subcellularLocation>
</comment>
<gene>
    <name evidence="13" type="primary">atpE</name>
    <name evidence="16" type="ORF">PLANPX_3282</name>
</gene>
<dbReference type="RefSeq" id="WP_261344395.1">
    <property type="nucleotide sequence ID" value="NZ_AP021861.1"/>
</dbReference>
<organism evidence="16 17">
    <name type="scientific">Lacipirellula parvula</name>
    <dbReference type="NCBI Taxonomy" id="2650471"/>
    <lineage>
        <taxon>Bacteria</taxon>
        <taxon>Pseudomonadati</taxon>
        <taxon>Planctomycetota</taxon>
        <taxon>Planctomycetia</taxon>
        <taxon>Pirellulales</taxon>
        <taxon>Lacipirellulaceae</taxon>
        <taxon>Lacipirellula</taxon>
    </lineage>
</organism>
<feature type="signal peptide" evidence="14">
    <location>
        <begin position="1"/>
        <end position="24"/>
    </location>
</feature>
<evidence type="ECO:0000256" key="1">
    <source>
        <dbReference type="ARBA" id="ARBA00004141"/>
    </source>
</evidence>
<dbReference type="AlphaFoldDB" id="A0A5K7XAD2"/>
<evidence type="ECO:0000313" key="16">
    <source>
        <dbReference type="EMBL" id="BBO33670.1"/>
    </source>
</evidence>
<evidence type="ECO:0000256" key="4">
    <source>
        <dbReference type="ARBA" id="ARBA00022547"/>
    </source>
</evidence>
<keyword evidence="9 13" id="KW-0446">Lipid-binding</keyword>
<keyword evidence="10 13" id="KW-0472">Membrane</keyword>
<evidence type="ECO:0000256" key="2">
    <source>
        <dbReference type="ARBA" id="ARBA00006704"/>
    </source>
</evidence>
<keyword evidence="4 13" id="KW-0138">CF(0)</keyword>
<dbReference type="Proteomes" id="UP000326837">
    <property type="component" value="Chromosome"/>
</dbReference>
<dbReference type="InterPro" id="IPR038662">
    <property type="entry name" value="ATP_synth_F0_csu_sf"/>
</dbReference>
<dbReference type="HAMAP" id="MF_01396">
    <property type="entry name" value="ATP_synth_c_bact"/>
    <property type="match status" value="1"/>
</dbReference>
<dbReference type="CDD" id="cd18121">
    <property type="entry name" value="ATP-synt_Fo_c"/>
    <property type="match status" value="1"/>
</dbReference>
<keyword evidence="3 13" id="KW-0813">Transport</keyword>
<keyword evidence="7 13" id="KW-1133">Transmembrane helix</keyword>
<dbReference type="GO" id="GO:0005886">
    <property type="term" value="C:plasma membrane"/>
    <property type="evidence" value="ECO:0007669"/>
    <property type="project" value="UniProtKB-SubCell"/>
</dbReference>
<dbReference type="GO" id="GO:0045259">
    <property type="term" value="C:proton-transporting ATP synthase complex"/>
    <property type="evidence" value="ECO:0007669"/>
    <property type="project" value="UniProtKB-KW"/>
</dbReference>
<keyword evidence="16" id="KW-0378">Hydrolase</keyword>
<keyword evidence="5 13" id="KW-0812">Transmembrane</keyword>
<comment type="function">
    <text evidence="13">Key component of the F(0) channel; it plays a direct role in translocation across the membrane. A homomeric c-ring of between 10-14 subunits forms the central stalk rotor element with the F(1) delta and epsilon subunits.</text>
</comment>
<dbReference type="InterPro" id="IPR005953">
    <property type="entry name" value="ATP_synth_csu_bac/chlpt"/>
</dbReference>
<keyword evidence="6 13" id="KW-0375">Hydrogen ion transport</keyword>
<keyword evidence="14" id="KW-0732">Signal</keyword>
<dbReference type="SUPFAM" id="SSF81333">
    <property type="entry name" value="F1F0 ATP synthase subunit C"/>
    <property type="match status" value="1"/>
</dbReference>
<dbReference type="KEGG" id="lpav:PLANPX_3282"/>
<evidence type="ECO:0000256" key="10">
    <source>
        <dbReference type="ARBA" id="ARBA00023136"/>
    </source>
</evidence>
<feature type="domain" description="V-ATPase proteolipid subunit C-like" evidence="15">
    <location>
        <begin position="57"/>
        <end position="115"/>
    </location>
</feature>
<evidence type="ECO:0000256" key="11">
    <source>
        <dbReference type="ARBA" id="ARBA00023310"/>
    </source>
</evidence>
<sequence length="121" mass="12114">MTKVAKLFALCLVASLALATPAWAQEEEGAEAAAPAVAAAPAGVLSAGVPLITFSGAFGAALTTIGAAYGIGKLASAALESMARQPEVAGNIQTAMIIAAALIEGFTFFALFICMQQNPWG</sequence>
<keyword evidence="17" id="KW-1185">Reference proteome</keyword>
<dbReference type="Gene3D" id="1.20.20.10">
    <property type="entry name" value="F1F0 ATP synthase subunit C"/>
    <property type="match status" value="1"/>
</dbReference>
<evidence type="ECO:0000256" key="8">
    <source>
        <dbReference type="ARBA" id="ARBA00023065"/>
    </source>
</evidence>